<accession>A0AAD5PYL4</accession>
<dbReference type="InterPro" id="IPR000536">
    <property type="entry name" value="Nucl_hrmn_rcpt_lig-bd"/>
</dbReference>
<evidence type="ECO:0000256" key="15">
    <source>
        <dbReference type="SAM" id="MobiDB-lite"/>
    </source>
</evidence>
<feature type="region of interest" description="Disordered" evidence="15">
    <location>
        <begin position="1"/>
        <end position="54"/>
    </location>
</feature>
<evidence type="ECO:0000256" key="8">
    <source>
        <dbReference type="ARBA" id="ARBA00023163"/>
    </source>
</evidence>
<evidence type="ECO:0000313" key="18">
    <source>
        <dbReference type="EMBL" id="KAI9560130.1"/>
    </source>
</evidence>
<feature type="compositionally biased region" description="Acidic residues" evidence="15">
    <location>
        <begin position="102"/>
        <end position="112"/>
    </location>
</feature>
<evidence type="ECO:0000256" key="1">
    <source>
        <dbReference type="ARBA" id="ARBA00004123"/>
    </source>
</evidence>
<dbReference type="PROSITE" id="PS00031">
    <property type="entry name" value="NUCLEAR_REC_DBD_1"/>
    <property type="match status" value="1"/>
</dbReference>
<feature type="region of interest" description="Disordered" evidence="15">
    <location>
        <begin position="243"/>
        <end position="450"/>
    </location>
</feature>
<evidence type="ECO:0000259" key="16">
    <source>
        <dbReference type="PROSITE" id="PS51030"/>
    </source>
</evidence>
<dbReference type="PRINTS" id="PR00546">
    <property type="entry name" value="THYROIDHORMR"/>
</dbReference>
<keyword evidence="19" id="KW-1185">Reference proteome</keyword>
<dbReference type="SUPFAM" id="SSF57716">
    <property type="entry name" value="Glucocorticoid receptor-like (DNA-binding domain)"/>
    <property type="match status" value="1"/>
</dbReference>
<evidence type="ECO:0000256" key="3">
    <source>
        <dbReference type="ARBA" id="ARBA00022723"/>
    </source>
</evidence>
<evidence type="ECO:0000256" key="5">
    <source>
        <dbReference type="ARBA" id="ARBA00022833"/>
    </source>
</evidence>
<dbReference type="EMBL" id="WJBH02000004">
    <property type="protein sequence ID" value="KAI9560130.1"/>
    <property type="molecule type" value="Genomic_DNA"/>
</dbReference>
<evidence type="ECO:0000256" key="11">
    <source>
        <dbReference type="ARBA" id="ARBA00055215"/>
    </source>
</evidence>
<dbReference type="Pfam" id="PF00104">
    <property type="entry name" value="Hormone_recep"/>
    <property type="match status" value="1"/>
</dbReference>
<feature type="domain" description="NR LBD" evidence="17">
    <location>
        <begin position="483"/>
        <end position="728"/>
    </location>
</feature>
<dbReference type="SMART" id="SM00430">
    <property type="entry name" value="HOLI"/>
    <property type="match status" value="1"/>
</dbReference>
<dbReference type="Proteomes" id="UP000820818">
    <property type="component" value="Linkage Group LG4"/>
</dbReference>
<feature type="compositionally biased region" description="Low complexity" evidence="15">
    <location>
        <begin position="1"/>
        <end position="18"/>
    </location>
</feature>
<comment type="caution">
    <text evidence="18">The sequence shown here is derived from an EMBL/GenBank/DDBJ whole genome shotgun (WGS) entry which is preliminary data.</text>
</comment>
<dbReference type="InterPro" id="IPR001728">
    <property type="entry name" value="ThyrH_rcpt"/>
</dbReference>
<dbReference type="InterPro" id="IPR013088">
    <property type="entry name" value="Znf_NHR/GATA"/>
</dbReference>
<feature type="domain" description="Nuclear receptor" evidence="16">
    <location>
        <begin position="149"/>
        <end position="224"/>
    </location>
</feature>
<keyword evidence="3 14" id="KW-0479">Metal-binding</keyword>
<sequence length="730" mass="78327">MVKPSRLSSPSEPSLYSSWTDHPGHHQHHLHHHPGSDGHHQHANHADEQHAHHQVAMKNGVAGPPVVSMLNLWNSSSGGSANSGNNNNNSRPAVTNNNEDNSAVEDANEDDHNDASASSNHAALAEHNDLSQAALSPSAIGSIKAQIEIIPCKVCGDKSSGVHYGVITCEGCKGFFRRSQSSVVNYQCPRQKNCVVDRVNRNRCQYCRLQKCLALGMSRDAVKFGRMSKKQREKVEDEVRYHRAQMKAQQAETSPDSSVFDNQQPSSSDQLAPYTGGYSSYGGDMSPYTPSGYGFTPTPHTNQPVPGGGSGGGAGGGTGGGGSSMSSGGYDISGTTDYVDSTTFDPRQTPIEPLPDSNLVSPVVSTGSSKMMMPDYPGGVTLFPAKNPRPGPDPGGGRANGPPPQSVVLGGGGGGNASLGQVHLNDRSSSASHQQQTSYPRPPPLPPSGALMVAAGSSGGKVASTSTTDVDDEEYFEPNPVQISELLAKTIGDAHSRTCLFSGEHIADMLRKPQDISKVHYYKNMAQEELWLECAQRLTAVIQQIIEFAKMVPGFMKLSQDDQIVLLKTGSFELAVLRMSRYYDLSQNAVLFGDTLLPVEAFLTPDSVEAKLVSSVFDFAKSLAELKLSEIQLALYSAFVLLSSDRMGLRGTLEIQRLGQAVLRALRLELSRTHRTPLKGDISVADSLAARLPALREISGLHMEALARFKRATPHLEFPALHKELFSVDS</sequence>
<feature type="region of interest" description="Disordered" evidence="15">
    <location>
        <begin position="73"/>
        <end position="119"/>
    </location>
</feature>
<evidence type="ECO:0000256" key="9">
    <source>
        <dbReference type="ARBA" id="ARBA00023170"/>
    </source>
</evidence>
<feature type="compositionally biased region" description="Polar residues" evidence="15">
    <location>
        <begin position="427"/>
        <end position="439"/>
    </location>
</feature>
<name>A0AAD5PYL4_9CRUS</name>
<proteinExistence type="inferred from homology"/>
<keyword evidence="7 14" id="KW-0238">DNA-binding</keyword>
<gene>
    <name evidence="18" type="ORF">GHT06_014140</name>
</gene>
<evidence type="ECO:0000256" key="7">
    <source>
        <dbReference type="ARBA" id="ARBA00023125"/>
    </source>
</evidence>
<dbReference type="PRINTS" id="PR00047">
    <property type="entry name" value="STROIDFINGER"/>
</dbReference>
<organism evidence="18 19">
    <name type="scientific">Daphnia sinensis</name>
    <dbReference type="NCBI Taxonomy" id="1820382"/>
    <lineage>
        <taxon>Eukaryota</taxon>
        <taxon>Metazoa</taxon>
        <taxon>Ecdysozoa</taxon>
        <taxon>Arthropoda</taxon>
        <taxon>Crustacea</taxon>
        <taxon>Branchiopoda</taxon>
        <taxon>Diplostraca</taxon>
        <taxon>Cladocera</taxon>
        <taxon>Anomopoda</taxon>
        <taxon>Daphniidae</taxon>
        <taxon>Daphnia</taxon>
        <taxon>Daphnia similis group</taxon>
    </lineage>
</organism>
<dbReference type="InterPro" id="IPR001723">
    <property type="entry name" value="Nuclear_hrmn_rcpt"/>
</dbReference>
<dbReference type="GO" id="GO:0008270">
    <property type="term" value="F:zinc ion binding"/>
    <property type="evidence" value="ECO:0007669"/>
    <property type="project" value="UniProtKB-KW"/>
</dbReference>
<dbReference type="PROSITE" id="PS51843">
    <property type="entry name" value="NR_LBD"/>
    <property type="match status" value="1"/>
</dbReference>
<feature type="compositionally biased region" description="Basic and acidic residues" evidence="15">
    <location>
        <begin position="34"/>
        <end position="51"/>
    </location>
</feature>
<evidence type="ECO:0000256" key="4">
    <source>
        <dbReference type="ARBA" id="ARBA00022771"/>
    </source>
</evidence>
<evidence type="ECO:0000259" key="17">
    <source>
        <dbReference type="PROSITE" id="PS51843"/>
    </source>
</evidence>
<keyword evidence="10 14" id="KW-0539">Nucleus</keyword>
<evidence type="ECO:0000256" key="10">
    <source>
        <dbReference type="ARBA" id="ARBA00023242"/>
    </source>
</evidence>
<evidence type="ECO:0000256" key="14">
    <source>
        <dbReference type="RuleBase" id="RU004334"/>
    </source>
</evidence>
<reference evidence="18 19" key="1">
    <citation type="submission" date="2022-05" db="EMBL/GenBank/DDBJ databases">
        <title>A multi-omics perspective on studying reproductive biology in Daphnia sinensis.</title>
        <authorList>
            <person name="Jia J."/>
        </authorList>
    </citation>
    <scope>NUCLEOTIDE SEQUENCE [LARGE SCALE GENOMIC DNA]</scope>
    <source>
        <strain evidence="18 19">WSL</strain>
    </source>
</reference>
<feature type="compositionally biased region" description="Polar residues" evidence="15">
    <location>
        <begin position="91"/>
        <end position="101"/>
    </location>
</feature>
<dbReference type="PANTHER" id="PTHR45805:SF2">
    <property type="entry name" value="NUCLEAR HORMONE RECEPTOR HR3-RELATED"/>
    <property type="match status" value="1"/>
</dbReference>
<comment type="similarity">
    <text evidence="2">Belongs to the nuclear hormone receptor family. NR1 subfamily.</text>
</comment>
<feature type="compositionally biased region" description="Polar residues" evidence="15">
    <location>
        <begin position="247"/>
        <end position="270"/>
    </location>
</feature>
<evidence type="ECO:0000256" key="12">
    <source>
        <dbReference type="ARBA" id="ARBA00072676"/>
    </source>
</evidence>
<dbReference type="GO" id="GO:0000978">
    <property type="term" value="F:RNA polymerase II cis-regulatory region sequence-specific DNA binding"/>
    <property type="evidence" value="ECO:0007669"/>
    <property type="project" value="TreeGrafter"/>
</dbReference>
<dbReference type="Gene3D" id="3.30.50.10">
    <property type="entry name" value="Erythroid Transcription Factor GATA-1, subunit A"/>
    <property type="match status" value="1"/>
</dbReference>
<protein>
    <recommendedName>
        <fullName evidence="12">Probable nuclear hormone receptor HR3</fullName>
    </recommendedName>
    <alternativeName>
        <fullName evidence="13">Nuclear receptor subfamily 1 group F member 4</fullName>
    </alternativeName>
</protein>
<keyword evidence="8 14" id="KW-0804">Transcription</keyword>
<feature type="compositionally biased region" description="Polar residues" evidence="15">
    <location>
        <begin position="335"/>
        <end position="346"/>
    </location>
</feature>
<evidence type="ECO:0000313" key="19">
    <source>
        <dbReference type="Proteomes" id="UP000820818"/>
    </source>
</evidence>
<keyword evidence="5 14" id="KW-0862">Zinc</keyword>
<dbReference type="AlphaFoldDB" id="A0AAD5PYL4"/>
<feature type="compositionally biased region" description="Low complexity" evidence="15">
    <location>
        <begin position="324"/>
        <end position="334"/>
    </location>
</feature>
<evidence type="ECO:0000256" key="6">
    <source>
        <dbReference type="ARBA" id="ARBA00023015"/>
    </source>
</evidence>
<evidence type="ECO:0000256" key="13">
    <source>
        <dbReference type="ARBA" id="ARBA00077334"/>
    </source>
</evidence>
<dbReference type="SUPFAM" id="SSF48508">
    <property type="entry name" value="Nuclear receptor ligand-binding domain"/>
    <property type="match status" value="1"/>
</dbReference>
<dbReference type="InterPro" id="IPR001628">
    <property type="entry name" value="Znf_hrmn_rcpt"/>
</dbReference>
<dbReference type="PRINTS" id="PR00398">
    <property type="entry name" value="STRDHORMONER"/>
</dbReference>
<dbReference type="GO" id="GO:0005634">
    <property type="term" value="C:nucleus"/>
    <property type="evidence" value="ECO:0007669"/>
    <property type="project" value="UniProtKB-SubCell"/>
</dbReference>
<dbReference type="FunFam" id="3.30.50.10:FF:000003">
    <property type="entry name" value="Nuclear orphan receptor ROR-beta"/>
    <property type="match status" value="1"/>
</dbReference>
<feature type="compositionally biased region" description="Low complexity" evidence="15">
    <location>
        <begin position="74"/>
        <end position="90"/>
    </location>
</feature>
<dbReference type="InterPro" id="IPR044101">
    <property type="entry name" value="NR_DBD_ROR"/>
</dbReference>
<dbReference type="PANTHER" id="PTHR45805">
    <property type="entry name" value="NUCLEAR HORMONE RECEPTOR HR3-RELATED"/>
    <property type="match status" value="1"/>
</dbReference>
<keyword evidence="6 14" id="KW-0805">Transcription regulation</keyword>
<dbReference type="Pfam" id="PF00105">
    <property type="entry name" value="zf-C4"/>
    <property type="match status" value="1"/>
</dbReference>
<dbReference type="PROSITE" id="PS51030">
    <property type="entry name" value="NUCLEAR_REC_DBD_2"/>
    <property type="match status" value="1"/>
</dbReference>
<comment type="function">
    <text evidence="11">Putative receptor whose ligand is not yet known.</text>
</comment>
<keyword evidence="4 14" id="KW-0863">Zinc-finger</keyword>
<feature type="compositionally biased region" description="Polar residues" evidence="15">
    <location>
        <begin position="358"/>
        <end position="369"/>
    </location>
</feature>
<keyword evidence="9 14" id="KW-0675">Receptor</keyword>
<dbReference type="CDD" id="cd06968">
    <property type="entry name" value="NR_DBD_ROR"/>
    <property type="match status" value="1"/>
</dbReference>
<dbReference type="SMART" id="SM00399">
    <property type="entry name" value="ZnF_C4"/>
    <property type="match status" value="1"/>
</dbReference>
<comment type="subcellular location">
    <subcellularLocation>
        <location evidence="1 14">Nucleus</location>
    </subcellularLocation>
</comment>
<dbReference type="GO" id="GO:0004879">
    <property type="term" value="F:nuclear receptor activity"/>
    <property type="evidence" value="ECO:0007669"/>
    <property type="project" value="InterPro"/>
</dbReference>
<dbReference type="Gene3D" id="1.10.565.10">
    <property type="entry name" value="Retinoid X Receptor"/>
    <property type="match status" value="1"/>
</dbReference>
<feature type="compositionally biased region" description="Gly residues" evidence="15">
    <location>
        <begin position="306"/>
        <end position="323"/>
    </location>
</feature>
<dbReference type="InterPro" id="IPR035500">
    <property type="entry name" value="NHR-like_dom_sf"/>
</dbReference>
<evidence type="ECO:0000256" key="2">
    <source>
        <dbReference type="ARBA" id="ARBA00008092"/>
    </source>
</evidence>